<evidence type="ECO:0000313" key="2">
    <source>
        <dbReference type="EMBL" id="ESN90341.1"/>
    </source>
</evidence>
<evidence type="ECO:0000256" key="1">
    <source>
        <dbReference type="SAM" id="MobiDB-lite"/>
    </source>
</evidence>
<reference evidence="2 4" key="2">
    <citation type="journal article" date="2013" name="Nature">
        <title>Insights into bilaterian evolution from three spiralian genomes.</title>
        <authorList>
            <person name="Simakov O."/>
            <person name="Marletaz F."/>
            <person name="Cho S.J."/>
            <person name="Edsinger-Gonzales E."/>
            <person name="Havlak P."/>
            <person name="Hellsten U."/>
            <person name="Kuo D.H."/>
            <person name="Larsson T."/>
            <person name="Lv J."/>
            <person name="Arendt D."/>
            <person name="Savage R."/>
            <person name="Osoegawa K."/>
            <person name="de Jong P."/>
            <person name="Grimwood J."/>
            <person name="Chapman J.A."/>
            <person name="Shapiro H."/>
            <person name="Aerts A."/>
            <person name="Otillar R.P."/>
            <person name="Terry A.Y."/>
            <person name="Boore J.L."/>
            <person name="Grigoriev I.V."/>
            <person name="Lindberg D.R."/>
            <person name="Seaver E.C."/>
            <person name="Weisblat D.A."/>
            <person name="Putnam N.H."/>
            <person name="Rokhsar D.S."/>
        </authorList>
    </citation>
    <scope>NUCLEOTIDE SEQUENCE</scope>
</reference>
<dbReference type="HOGENOM" id="CLU_1742556_0_0_1"/>
<dbReference type="AlphaFoldDB" id="T1EXK1"/>
<feature type="compositionally biased region" description="Polar residues" evidence="1">
    <location>
        <begin position="72"/>
        <end position="99"/>
    </location>
</feature>
<name>T1EXK1_HELRO</name>
<protein>
    <submittedName>
        <fullName evidence="2 3">Uncharacterized protein</fullName>
    </submittedName>
</protein>
<accession>T1EXK1</accession>
<sequence length="150" mass="17258">MSVEQIQKFIKRDFRDVQQRYSVNFGVLISSLNFISNGEVVREQQQQHQQTRRHKQQNKEQKVIKLQRHKTNCQQTIAKSESRNGQTTSVWEGNKQTGVESCGRGIDDMMADLRNSTAQQCRQPIVEPAENSKQCKKTCGIRLHSNADSP</sequence>
<feature type="region of interest" description="Disordered" evidence="1">
    <location>
        <begin position="69"/>
        <end position="103"/>
    </location>
</feature>
<reference evidence="3" key="3">
    <citation type="submission" date="2015-06" db="UniProtKB">
        <authorList>
            <consortium name="EnsemblMetazoa"/>
        </authorList>
    </citation>
    <scope>IDENTIFICATION</scope>
</reference>
<organism evidence="3 4">
    <name type="scientific">Helobdella robusta</name>
    <name type="common">Californian leech</name>
    <dbReference type="NCBI Taxonomy" id="6412"/>
    <lineage>
        <taxon>Eukaryota</taxon>
        <taxon>Metazoa</taxon>
        <taxon>Spiralia</taxon>
        <taxon>Lophotrochozoa</taxon>
        <taxon>Annelida</taxon>
        <taxon>Clitellata</taxon>
        <taxon>Hirudinea</taxon>
        <taxon>Rhynchobdellida</taxon>
        <taxon>Glossiphoniidae</taxon>
        <taxon>Helobdella</taxon>
    </lineage>
</organism>
<dbReference type="Proteomes" id="UP000015101">
    <property type="component" value="Unassembled WGS sequence"/>
</dbReference>
<dbReference type="KEGG" id="hro:HELRODRAFT_165999"/>
<reference evidence="4" key="1">
    <citation type="submission" date="2012-12" db="EMBL/GenBank/DDBJ databases">
        <authorList>
            <person name="Hellsten U."/>
            <person name="Grimwood J."/>
            <person name="Chapman J.A."/>
            <person name="Shapiro H."/>
            <person name="Aerts A."/>
            <person name="Otillar R.P."/>
            <person name="Terry A.Y."/>
            <person name="Boore J.L."/>
            <person name="Simakov O."/>
            <person name="Marletaz F."/>
            <person name="Cho S.-J."/>
            <person name="Edsinger-Gonzales E."/>
            <person name="Havlak P."/>
            <person name="Kuo D.-H."/>
            <person name="Larsson T."/>
            <person name="Lv J."/>
            <person name="Arendt D."/>
            <person name="Savage R."/>
            <person name="Osoegawa K."/>
            <person name="de Jong P."/>
            <person name="Lindberg D.R."/>
            <person name="Seaver E.C."/>
            <person name="Weisblat D.A."/>
            <person name="Putnam N.H."/>
            <person name="Grigoriev I.V."/>
            <person name="Rokhsar D.S."/>
        </authorList>
    </citation>
    <scope>NUCLEOTIDE SEQUENCE</scope>
</reference>
<dbReference type="CTD" id="20201301"/>
<evidence type="ECO:0000313" key="4">
    <source>
        <dbReference type="Proteomes" id="UP000015101"/>
    </source>
</evidence>
<dbReference type="EMBL" id="AMQM01002233">
    <property type="status" value="NOT_ANNOTATED_CDS"/>
    <property type="molecule type" value="Genomic_DNA"/>
</dbReference>
<keyword evidence="4" id="KW-1185">Reference proteome</keyword>
<proteinExistence type="predicted"/>
<dbReference type="EMBL" id="KB097753">
    <property type="protein sequence ID" value="ESN90341.1"/>
    <property type="molecule type" value="Genomic_DNA"/>
</dbReference>
<dbReference type="GeneID" id="20201301"/>
<dbReference type="InParanoid" id="T1EXK1"/>
<dbReference type="EnsemblMetazoa" id="HelroT165999">
    <property type="protein sequence ID" value="HelroP165999"/>
    <property type="gene ID" value="HelroG165999"/>
</dbReference>
<evidence type="ECO:0000313" key="3">
    <source>
        <dbReference type="EnsemblMetazoa" id="HelroP165999"/>
    </source>
</evidence>
<dbReference type="RefSeq" id="XP_009031290.1">
    <property type="nucleotide sequence ID" value="XM_009033042.1"/>
</dbReference>
<gene>
    <name evidence="3" type="primary">20201301</name>
    <name evidence="2" type="ORF">HELRODRAFT_165999</name>
</gene>